<evidence type="ECO:0000313" key="2">
    <source>
        <dbReference type="Proteomes" id="UP001321421"/>
    </source>
</evidence>
<dbReference type="EMBL" id="AP027735">
    <property type="protein sequence ID" value="BDZ58540.1"/>
    <property type="molecule type" value="Genomic_DNA"/>
</dbReference>
<keyword evidence="2" id="KW-1185">Reference proteome</keyword>
<proteinExistence type="predicted"/>
<accession>A0ABN6YMD8</accession>
<evidence type="ECO:0000313" key="1">
    <source>
        <dbReference type="EMBL" id="BDZ58540.1"/>
    </source>
</evidence>
<gene>
    <name evidence="1" type="ORF">GCM10025872_21970</name>
</gene>
<sequence length="241" mass="27465">MEEDITSEAYTFPVAISRLTEGETSREPQAMRAIRWLLDQPGRSVVVVTPRKQFHGECLKRLVAQPRVLHLSWRGLSVGSLSGRRVLYAWPDRNHLNRLWGVDAEALAVIEWNEGETAEWIADAKPIQLFHGRTVEPQPVAEPADRQEPLPNGVDGILEHIAAMAAGYSSGLKWNEEDKLKADMMNRADRWVPITVEQVRTKCRALGMRSDDVDTIAGILQRRKEGRRFNVRSSYRTFHFN</sequence>
<name>A0ABN6YMD8_9MICO</name>
<protein>
    <submittedName>
        <fullName evidence="1">Uncharacterized protein</fullName>
    </submittedName>
</protein>
<organism evidence="1 2">
    <name type="scientific">Barrientosiimonas endolithica</name>
    <dbReference type="NCBI Taxonomy" id="1535208"/>
    <lineage>
        <taxon>Bacteria</taxon>
        <taxon>Bacillati</taxon>
        <taxon>Actinomycetota</taxon>
        <taxon>Actinomycetes</taxon>
        <taxon>Micrococcales</taxon>
        <taxon>Dermacoccaceae</taxon>
        <taxon>Barrientosiimonas</taxon>
    </lineage>
</organism>
<reference evidence="2" key="1">
    <citation type="journal article" date="2019" name="Int. J. Syst. Evol. Microbiol.">
        <title>The Global Catalogue of Microorganisms (GCM) 10K type strain sequencing project: providing services to taxonomists for standard genome sequencing and annotation.</title>
        <authorList>
            <consortium name="The Broad Institute Genomics Platform"/>
            <consortium name="The Broad Institute Genome Sequencing Center for Infectious Disease"/>
            <person name="Wu L."/>
            <person name="Ma J."/>
        </authorList>
    </citation>
    <scope>NUCLEOTIDE SEQUENCE [LARGE SCALE GENOMIC DNA]</scope>
    <source>
        <strain evidence="2">NBRC 110608</strain>
    </source>
</reference>
<dbReference type="Proteomes" id="UP001321421">
    <property type="component" value="Chromosome"/>
</dbReference>